<dbReference type="AlphaFoldDB" id="A0A381XA67"/>
<dbReference type="PANTHER" id="PTHR11839:SF18">
    <property type="entry name" value="NUDIX HYDROLASE DOMAIN-CONTAINING PROTEIN"/>
    <property type="match status" value="1"/>
</dbReference>
<dbReference type="PROSITE" id="PS51462">
    <property type="entry name" value="NUDIX"/>
    <property type="match status" value="1"/>
</dbReference>
<dbReference type="CDD" id="cd03424">
    <property type="entry name" value="NUDIX_ADPRase_Nudt5_UGPPase_Nudt14"/>
    <property type="match status" value="1"/>
</dbReference>
<dbReference type="InterPro" id="IPR020476">
    <property type="entry name" value="Nudix_hydrolase"/>
</dbReference>
<dbReference type="GO" id="GO:0006753">
    <property type="term" value="P:nucleoside phosphate metabolic process"/>
    <property type="evidence" value="ECO:0007669"/>
    <property type="project" value="TreeGrafter"/>
</dbReference>
<dbReference type="InterPro" id="IPR000086">
    <property type="entry name" value="NUDIX_hydrolase_dom"/>
</dbReference>
<keyword evidence="2" id="KW-0378">Hydrolase</keyword>
<dbReference type="PANTHER" id="PTHR11839">
    <property type="entry name" value="UDP/ADP-SUGAR PYROPHOSPHATASE"/>
    <property type="match status" value="1"/>
</dbReference>
<gene>
    <name evidence="4" type="ORF">METZ01_LOCUS114503</name>
</gene>
<evidence type="ECO:0000259" key="3">
    <source>
        <dbReference type="PROSITE" id="PS51462"/>
    </source>
</evidence>
<evidence type="ECO:0000256" key="1">
    <source>
        <dbReference type="ARBA" id="ARBA00001946"/>
    </source>
</evidence>
<feature type="domain" description="Nudix hydrolase" evidence="3">
    <location>
        <begin position="45"/>
        <end position="179"/>
    </location>
</feature>
<sequence length="196" mass="21939">MPEPDRHLPLENNQENLVYETPWIDFYYDDITHADGRPGKYAWVRTHSGNGAVMTIPVTPSERYLLIKVYRHPVKRYMWEFPAGLIEDGETPEETGTRELLEETGIASIRTKLLGSQTPISGFVGDTFHSVLAEIPEIDPGDLKLQGEEGIVDAKLVTRSEVAALAASQEIEDGVTLMCLARYWAYKESEQGSGEV</sequence>
<dbReference type="EMBL" id="UINC01014462">
    <property type="protein sequence ID" value="SVA61649.1"/>
    <property type="molecule type" value="Genomic_DNA"/>
</dbReference>
<proteinExistence type="predicted"/>
<dbReference type="InterPro" id="IPR015797">
    <property type="entry name" value="NUDIX_hydrolase-like_dom_sf"/>
</dbReference>
<dbReference type="Gene3D" id="3.90.79.10">
    <property type="entry name" value="Nucleoside Triphosphate Pyrophosphohydrolase"/>
    <property type="match status" value="1"/>
</dbReference>
<dbReference type="GO" id="GO:0005829">
    <property type="term" value="C:cytosol"/>
    <property type="evidence" value="ECO:0007669"/>
    <property type="project" value="TreeGrafter"/>
</dbReference>
<name>A0A381XA67_9ZZZZ</name>
<protein>
    <recommendedName>
        <fullName evidence="3">Nudix hydrolase domain-containing protein</fullName>
    </recommendedName>
</protein>
<organism evidence="4">
    <name type="scientific">marine metagenome</name>
    <dbReference type="NCBI Taxonomy" id="408172"/>
    <lineage>
        <taxon>unclassified sequences</taxon>
        <taxon>metagenomes</taxon>
        <taxon>ecological metagenomes</taxon>
    </lineage>
</organism>
<reference evidence="4" key="1">
    <citation type="submission" date="2018-05" db="EMBL/GenBank/DDBJ databases">
        <authorList>
            <person name="Lanie J.A."/>
            <person name="Ng W.-L."/>
            <person name="Kazmierczak K.M."/>
            <person name="Andrzejewski T.M."/>
            <person name="Davidsen T.M."/>
            <person name="Wayne K.J."/>
            <person name="Tettelin H."/>
            <person name="Glass J.I."/>
            <person name="Rusch D."/>
            <person name="Podicherti R."/>
            <person name="Tsui H.-C.T."/>
            <person name="Winkler M.E."/>
        </authorList>
    </citation>
    <scope>NUCLEOTIDE SEQUENCE</scope>
</reference>
<dbReference type="PRINTS" id="PR00502">
    <property type="entry name" value="NUDIXFAMILY"/>
</dbReference>
<dbReference type="SUPFAM" id="SSF55811">
    <property type="entry name" value="Nudix"/>
    <property type="match status" value="1"/>
</dbReference>
<evidence type="ECO:0000256" key="2">
    <source>
        <dbReference type="ARBA" id="ARBA00022801"/>
    </source>
</evidence>
<accession>A0A381XA67</accession>
<evidence type="ECO:0000313" key="4">
    <source>
        <dbReference type="EMBL" id="SVA61649.1"/>
    </source>
</evidence>
<dbReference type="GO" id="GO:0019693">
    <property type="term" value="P:ribose phosphate metabolic process"/>
    <property type="evidence" value="ECO:0007669"/>
    <property type="project" value="TreeGrafter"/>
</dbReference>
<dbReference type="GO" id="GO:0016787">
    <property type="term" value="F:hydrolase activity"/>
    <property type="evidence" value="ECO:0007669"/>
    <property type="project" value="UniProtKB-KW"/>
</dbReference>
<comment type="cofactor">
    <cofactor evidence="1">
        <name>Mg(2+)</name>
        <dbReference type="ChEBI" id="CHEBI:18420"/>
    </cofactor>
</comment>
<dbReference type="Pfam" id="PF00293">
    <property type="entry name" value="NUDIX"/>
    <property type="match status" value="1"/>
</dbReference>